<dbReference type="PANTHER" id="PTHR16128">
    <property type="entry name" value="FAD/NAD(P)-BINDING OXIDOREDUCTASE FAMILY PROTEIN"/>
    <property type="match status" value="1"/>
</dbReference>
<name>A0A4V3AUQ9_9BURK</name>
<sequence length="320" mass="35724">MHIAIIGAGIAGLSCAQELKLAGHRVSVFEKSRGVAGRMCTRKTAEWECDHGAQYFTARDPAFIAQVDRWLAEEAVALWNPTIAIYQDKQWTKPHTELNRYVGTPHMNSAAKSLAASLSIHTEHTVERIEFNEQRWSLSTKEHGALADRFDAVILAIPAPQAQQLLQEMDTPLNVIANSAQMLGCWTMMLNFADKLNVSFDAAFINQGKLSWIANNNSKPQRSGLPTWLVHANSAWSQENIELEPAEAADVLIEAFAELTNARPVNHTIHRWRYASTLNNLDLEFGMDSDKRLGLCGDWLNGGRVEGAWLSGYKLAQQFR</sequence>
<reference evidence="2 3" key="1">
    <citation type="submission" date="2019-03" db="EMBL/GenBank/DDBJ databases">
        <title>Sapientia aquatica gen. nov., sp. nov., isolated from a crater lake.</title>
        <authorList>
            <person name="Felfoldi T."/>
            <person name="Szabo A."/>
            <person name="Toth E."/>
            <person name="Schumann P."/>
            <person name="Keki Z."/>
            <person name="Marialigeti K."/>
            <person name="Mathe I."/>
        </authorList>
    </citation>
    <scope>NUCLEOTIDE SEQUENCE [LARGE SCALE GENOMIC DNA]</scope>
    <source>
        <strain evidence="2 3">SA-152</strain>
    </source>
</reference>
<protein>
    <submittedName>
        <fullName evidence="2">FAD-dependent oxidoreductase</fullName>
    </submittedName>
</protein>
<dbReference type="AlphaFoldDB" id="A0A4V3AUQ9"/>
<feature type="domain" description="Amine oxidase" evidence="1">
    <location>
        <begin position="107"/>
        <end position="318"/>
    </location>
</feature>
<dbReference type="SUPFAM" id="SSF51905">
    <property type="entry name" value="FAD/NAD(P)-binding domain"/>
    <property type="match status" value="1"/>
</dbReference>
<dbReference type="RefSeq" id="WP_133327938.1">
    <property type="nucleotide sequence ID" value="NZ_SMYL01000004.1"/>
</dbReference>
<dbReference type="Pfam" id="PF13450">
    <property type="entry name" value="NAD_binding_8"/>
    <property type="match status" value="1"/>
</dbReference>
<comment type="caution">
    <text evidence="2">The sequence shown here is derived from an EMBL/GenBank/DDBJ whole genome shotgun (WGS) entry which is preliminary data.</text>
</comment>
<dbReference type="EMBL" id="SMYL01000004">
    <property type="protein sequence ID" value="TDK65890.1"/>
    <property type="molecule type" value="Genomic_DNA"/>
</dbReference>
<dbReference type="Proteomes" id="UP000294829">
    <property type="component" value="Unassembled WGS sequence"/>
</dbReference>
<dbReference type="GO" id="GO:0016491">
    <property type="term" value="F:oxidoreductase activity"/>
    <property type="evidence" value="ECO:0007669"/>
    <property type="project" value="InterPro"/>
</dbReference>
<proteinExistence type="predicted"/>
<dbReference type="InterPro" id="IPR002937">
    <property type="entry name" value="Amino_oxidase"/>
</dbReference>
<dbReference type="Gene3D" id="3.50.50.60">
    <property type="entry name" value="FAD/NAD(P)-binding domain"/>
    <property type="match status" value="1"/>
</dbReference>
<dbReference type="PRINTS" id="PR00419">
    <property type="entry name" value="ADXRDTASE"/>
</dbReference>
<accession>A0A4V3AUQ9</accession>
<dbReference type="InterPro" id="IPR036188">
    <property type="entry name" value="FAD/NAD-bd_sf"/>
</dbReference>
<evidence type="ECO:0000313" key="2">
    <source>
        <dbReference type="EMBL" id="TDK65890.1"/>
    </source>
</evidence>
<keyword evidence="3" id="KW-1185">Reference proteome</keyword>
<dbReference type="Gene3D" id="3.90.660.10">
    <property type="match status" value="1"/>
</dbReference>
<dbReference type="Pfam" id="PF01593">
    <property type="entry name" value="Amino_oxidase"/>
    <property type="match status" value="1"/>
</dbReference>
<dbReference type="OrthoDB" id="5792777at2"/>
<organism evidence="2 3">
    <name type="scientific">Sapientia aquatica</name>
    <dbReference type="NCBI Taxonomy" id="1549640"/>
    <lineage>
        <taxon>Bacteria</taxon>
        <taxon>Pseudomonadati</taxon>
        <taxon>Pseudomonadota</taxon>
        <taxon>Betaproteobacteria</taxon>
        <taxon>Burkholderiales</taxon>
        <taxon>Oxalobacteraceae</taxon>
        <taxon>Sapientia</taxon>
    </lineage>
</organism>
<dbReference type="PANTHER" id="PTHR16128:SF5">
    <property type="entry name" value="FAD_NAD(P)-BINDING OXIDOREDUCTASE FAMILY PROTEIN"/>
    <property type="match status" value="1"/>
</dbReference>
<evidence type="ECO:0000313" key="3">
    <source>
        <dbReference type="Proteomes" id="UP000294829"/>
    </source>
</evidence>
<evidence type="ECO:0000259" key="1">
    <source>
        <dbReference type="Pfam" id="PF01593"/>
    </source>
</evidence>
<gene>
    <name evidence="2" type="ORF">E2I14_09795</name>
</gene>